<keyword evidence="5" id="KW-0813">Transport</keyword>
<evidence type="ECO:0000256" key="6">
    <source>
        <dbReference type="SAM" id="MobiDB-lite"/>
    </source>
</evidence>
<dbReference type="GO" id="GO:0140359">
    <property type="term" value="F:ABC-type transporter activity"/>
    <property type="evidence" value="ECO:0007669"/>
    <property type="project" value="InterPro"/>
</dbReference>
<dbReference type="PANTHER" id="PTHR43229:SF3">
    <property type="entry name" value="ABC-TYPE MULTIDRUG TRANSPORT SYSTEM, PERMEASE COMPONENT"/>
    <property type="match status" value="1"/>
</dbReference>
<dbReference type="PROSITE" id="PS51012">
    <property type="entry name" value="ABC_TM2"/>
    <property type="match status" value="1"/>
</dbReference>
<feature type="domain" description="ABC transmembrane type-2" evidence="7">
    <location>
        <begin position="79"/>
        <end position="308"/>
    </location>
</feature>
<keyword evidence="2 5" id="KW-0812">Transmembrane</keyword>
<comment type="caution">
    <text evidence="8">The sequence shown here is derived from an EMBL/GenBank/DDBJ whole genome shotgun (WGS) entry which is preliminary data.</text>
</comment>
<dbReference type="RefSeq" id="WP_081978755.1">
    <property type="nucleotide sequence ID" value="NZ_AXCY01000048.1"/>
</dbReference>
<comment type="similarity">
    <text evidence="5">Belongs to the ABC-2 integral membrane protein family.</text>
</comment>
<feature type="transmembrane region" description="Helical" evidence="5">
    <location>
        <begin position="224"/>
        <end position="245"/>
    </location>
</feature>
<evidence type="ECO:0000256" key="3">
    <source>
        <dbReference type="ARBA" id="ARBA00022989"/>
    </source>
</evidence>
<accession>A0A0A0BS39</accession>
<evidence type="ECO:0000256" key="5">
    <source>
        <dbReference type="RuleBase" id="RU361157"/>
    </source>
</evidence>
<feature type="region of interest" description="Disordered" evidence="6">
    <location>
        <begin position="1"/>
        <end position="55"/>
    </location>
</feature>
<dbReference type="PANTHER" id="PTHR43229">
    <property type="entry name" value="NODULATION PROTEIN J"/>
    <property type="match status" value="1"/>
</dbReference>
<evidence type="ECO:0000256" key="1">
    <source>
        <dbReference type="ARBA" id="ARBA00004141"/>
    </source>
</evidence>
<keyword evidence="9" id="KW-1185">Reference proteome</keyword>
<feature type="transmembrane region" description="Helical" evidence="5">
    <location>
        <begin position="168"/>
        <end position="187"/>
    </location>
</feature>
<evidence type="ECO:0000256" key="4">
    <source>
        <dbReference type="ARBA" id="ARBA00023136"/>
    </source>
</evidence>
<feature type="transmembrane region" description="Helical" evidence="5">
    <location>
        <begin position="193"/>
        <end position="217"/>
    </location>
</feature>
<keyword evidence="4 5" id="KW-0472">Membrane</keyword>
<keyword evidence="5" id="KW-1003">Cell membrane</keyword>
<dbReference type="InterPro" id="IPR051784">
    <property type="entry name" value="Nod_factor_ABC_transporter"/>
</dbReference>
<dbReference type="Proteomes" id="UP000029839">
    <property type="component" value="Unassembled WGS sequence"/>
</dbReference>
<reference evidence="8 9" key="2">
    <citation type="journal article" date="2015" name="Stand. Genomic Sci.">
        <title>Draft genome sequence of Cellulomonas carbonis T26(T) and comparative analysis of six Cellulomonas genomes.</title>
        <authorList>
            <person name="Zhuang W."/>
            <person name="Zhang S."/>
            <person name="Xia X."/>
            <person name="Wang G."/>
        </authorList>
    </citation>
    <scope>NUCLEOTIDE SEQUENCE [LARGE SCALE GENOMIC DNA]</scope>
    <source>
        <strain evidence="8 9">T26</strain>
    </source>
</reference>
<dbReference type="InterPro" id="IPR047817">
    <property type="entry name" value="ABC2_TM_bact-type"/>
</dbReference>
<dbReference type="InterPro" id="IPR013525">
    <property type="entry name" value="ABC2_TM"/>
</dbReference>
<gene>
    <name evidence="8" type="ORF">N868_15160</name>
</gene>
<dbReference type="EMBL" id="AXCY01000048">
    <property type="protein sequence ID" value="KGM10497.1"/>
    <property type="molecule type" value="Genomic_DNA"/>
</dbReference>
<evidence type="ECO:0000256" key="2">
    <source>
        <dbReference type="ARBA" id="ARBA00022692"/>
    </source>
</evidence>
<dbReference type="OrthoDB" id="9255971at2"/>
<organism evidence="8 9">
    <name type="scientific">Cellulomonas carbonis T26</name>
    <dbReference type="NCBI Taxonomy" id="947969"/>
    <lineage>
        <taxon>Bacteria</taxon>
        <taxon>Bacillati</taxon>
        <taxon>Actinomycetota</taxon>
        <taxon>Actinomycetes</taxon>
        <taxon>Micrococcales</taxon>
        <taxon>Cellulomonadaceae</taxon>
        <taxon>Cellulomonas</taxon>
    </lineage>
</organism>
<evidence type="ECO:0000313" key="9">
    <source>
        <dbReference type="Proteomes" id="UP000029839"/>
    </source>
</evidence>
<name>A0A0A0BS39_9CELL</name>
<feature type="compositionally biased region" description="Low complexity" evidence="6">
    <location>
        <begin position="1"/>
        <end position="17"/>
    </location>
</feature>
<dbReference type="Pfam" id="PF01061">
    <property type="entry name" value="ABC2_membrane"/>
    <property type="match status" value="1"/>
</dbReference>
<feature type="transmembrane region" description="Helical" evidence="5">
    <location>
        <begin position="79"/>
        <end position="101"/>
    </location>
</feature>
<proteinExistence type="inferred from homology"/>
<feature type="transmembrane region" description="Helical" evidence="5">
    <location>
        <begin position="113"/>
        <end position="131"/>
    </location>
</feature>
<dbReference type="GO" id="GO:0005886">
    <property type="term" value="C:plasma membrane"/>
    <property type="evidence" value="ECO:0007669"/>
    <property type="project" value="UniProtKB-SubCell"/>
</dbReference>
<keyword evidence="3 5" id="KW-1133">Transmembrane helix</keyword>
<feature type="transmembrane region" description="Helical" evidence="5">
    <location>
        <begin position="282"/>
        <end position="306"/>
    </location>
</feature>
<sequence length="310" mass="32546">MSTHSTSHDLSTGTTTGTGRGARADAVTTGARPGAGTSAGGRSQAGPSGEPDLPPRSSWWRDVAVVLERELRPVLRDPFSVVFGLVQPVVFLGLFGPLLAASVEREGLGGTSVWQWFVPGVLVMVTLFGTSTTGSNLQYEMQTGAFERLLVTPVARSAQIVGRALKEVVPLLAQALVVVVVMVPFGFRPHVLGGLVGLALLAVMGVGIGAFSYALALAVRKQEWMFWAVQQTVLFPLLILSGMLLPLDDGPRWMRVAADLNPLAYVVEAERALFDGRLGDPAVPAAALAAVLTAVVGLVVGVRTIARSSD</sequence>
<dbReference type="AlphaFoldDB" id="A0A0A0BS39"/>
<protein>
    <recommendedName>
        <fullName evidence="5">Transport permease protein</fullName>
    </recommendedName>
</protein>
<reference evidence="8 9" key="1">
    <citation type="submission" date="2013-08" db="EMBL/GenBank/DDBJ databases">
        <title>Genome sequencing of Cellulomonas carbonis T26.</title>
        <authorList>
            <person name="Chen F."/>
            <person name="Li Y."/>
            <person name="Wang G."/>
        </authorList>
    </citation>
    <scope>NUCLEOTIDE SEQUENCE [LARGE SCALE GENOMIC DNA]</scope>
    <source>
        <strain evidence="8 9">T26</strain>
    </source>
</reference>
<evidence type="ECO:0000313" key="8">
    <source>
        <dbReference type="EMBL" id="KGM10497.1"/>
    </source>
</evidence>
<comment type="subcellular location">
    <subcellularLocation>
        <location evidence="5">Cell membrane</location>
        <topology evidence="5">Multi-pass membrane protein</topology>
    </subcellularLocation>
    <subcellularLocation>
        <location evidence="1">Membrane</location>
        <topology evidence="1">Multi-pass membrane protein</topology>
    </subcellularLocation>
</comment>
<evidence type="ECO:0000259" key="7">
    <source>
        <dbReference type="PROSITE" id="PS51012"/>
    </source>
</evidence>